<keyword evidence="2" id="KW-1185">Reference proteome</keyword>
<sequence length="359" mass="38990">MDHRLLPFFTFAIFLPFLLFSVVQSTKFTIVNKCRHMIWPGILTGADRTVLNPTGFVLKSGESKTLSVPRSWSGRLWGRTDCFIDSSGKFSCLTADCGSGKVECAGSGAKPPATLVEFTLNGDQGLDFYDVSLVDGYNLPMLVIPKGDSKKGGCSSTGCLVDLNGGCPSQLRVARGNGSRSESVACRSACEAFGDPMYCCSEAYNTPDTCRPSEFSLYFKHACPRSYSYAYDDKTSTFTCASADYLIIFCPLPYTSMKLLGARRESAELPLVNKSMMYIGRHHTSGVPSSANDTGTFQARIPKLQPMSGLSYKLPAALALSFTLFNSGSSKDLLLVDDKGNRYAFPRLPVCRVTMIEGG</sequence>
<organism evidence="1 2">
    <name type="scientific">Catharanthus roseus</name>
    <name type="common">Madagascar periwinkle</name>
    <name type="synonym">Vinca rosea</name>
    <dbReference type="NCBI Taxonomy" id="4058"/>
    <lineage>
        <taxon>Eukaryota</taxon>
        <taxon>Viridiplantae</taxon>
        <taxon>Streptophyta</taxon>
        <taxon>Embryophyta</taxon>
        <taxon>Tracheophyta</taxon>
        <taxon>Spermatophyta</taxon>
        <taxon>Magnoliopsida</taxon>
        <taxon>eudicotyledons</taxon>
        <taxon>Gunneridae</taxon>
        <taxon>Pentapetalae</taxon>
        <taxon>asterids</taxon>
        <taxon>lamiids</taxon>
        <taxon>Gentianales</taxon>
        <taxon>Apocynaceae</taxon>
        <taxon>Rauvolfioideae</taxon>
        <taxon>Vinceae</taxon>
        <taxon>Catharanthinae</taxon>
        <taxon>Catharanthus</taxon>
    </lineage>
</organism>
<accession>A0ACB9ZLD0</accession>
<dbReference type="EMBL" id="CM044708">
    <property type="protein sequence ID" value="KAI5647858.1"/>
    <property type="molecule type" value="Genomic_DNA"/>
</dbReference>
<reference evidence="2" key="1">
    <citation type="journal article" date="2023" name="Nat. Plants">
        <title>Single-cell RNA sequencing provides a high-resolution roadmap for understanding the multicellular compartmentation of specialized metabolism.</title>
        <authorList>
            <person name="Sun S."/>
            <person name="Shen X."/>
            <person name="Li Y."/>
            <person name="Li Y."/>
            <person name="Wang S."/>
            <person name="Li R."/>
            <person name="Zhang H."/>
            <person name="Shen G."/>
            <person name="Guo B."/>
            <person name="Wei J."/>
            <person name="Xu J."/>
            <person name="St-Pierre B."/>
            <person name="Chen S."/>
            <person name="Sun C."/>
        </authorList>
    </citation>
    <scope>NUCLEOTIDE SEQUENCE [LARGE SCALE GENOMIC DNA]</scope>
</reference>
<proteinExistence type="predicted"/>
<evidence type="ECO:0000313" key="1">
    <source>
        <dbReference type="EMBL" id="KAI5647858.1"/>
    </source>
</evidence>
<protein>
    <submittedName>
        <fullName evidence="1">Uncharacterized protein</fullName>
    </submittedName>
</protein>
<name>A0ACB9ZLD0_CATRO</name>
<comment type="caution">
    <text evidence="1">The sequence shown here is derived from an EMBL/GenBank/DDBJ whole genome shotgun (WGS) entry which is preliminary data.</text>
</comment>
<evidence type="ECO:0000313" key="2">
    <source>
        <dbReference type="Proteomes" id="UP001060085"/>
    </source>
</evidence>
<dbReference type="Proteomes" id="UP001060085">
    <property type="component" value="Linkage Group LG08"/>
</dbReference>
<gene>
    <name evidence="1" type="ORF">M9H77_33863</name>
</gene>